<accession>A0A1Y2AZG9</accession>
<feature type="compositionally biased region" description="Low complexity" evidence="1">
    <location>
        <begin position="251"/>
        <end position="268"/>
    </location>
</feature>
<feature type="region of interest" description="Disordered" evidence="1">
    <location>
        <begin position="292"/>
        <end position="323"/>
    </location>
</feature>
<evidence type="ECO:0000313" key="2">
    <source>
        <dbReference type="EMBL" id="ORY27874.1"/>
    </source>
</evidence>
<keyword evidence="3" id="KW-1185">Reference proteome</keyword>
<sequence>MSSFSDAILSNFYDQGPVINFYSVDSVEGRESLDMEVKILLNRRLSQVQDECSQKLASDIRNDLKSYATKLSTSEVGTQDASPESRKELQDRTATNFYDLENRASVRTPLGPSSTDDRIQEEERAGFAKSQALFDQQLREGGFQTLAIVGSAAISDYQQLPSGDLTGRRRLGSLILNRVALIEYAGKPLPRSSIPDYPTFRGTGSLDTGPYSREGRTRYVAPEATSLTGQGRDTSTETNASHPPLSENEVGTAASGSCASGSAASNATSFTSTRHLTMGKWSEDEVEMKYSMDCRNDDEGDSMVRDEHVTWGTDHGPESRKYG</sequence>
<dbReference type="EMBL" id="MCFC01000035">
    <property type="protein sequence ID" value="ORY27874.1"/>
    <property type="molecule type" value="Genomic_DNA"/>
</dbReference>
<reference evidence="2 3" key="1">
    <citation type="submission" date="2016-07" db="EMBL/GenBank/DDBJ databases">
        <title>Pervasive Adenine N6-methylation of Active Genes in Fungi.</title>
        <authorList>
            <consortium name="DOE Joint Genome Institute"/>
            <person name="Mondo S.J."/>
            <person name="Dannebaum R.O."/>
            <person name="Kuo R.C."/>
            <person name="Labutti K."/>
            <person name="Haridas S."/>
            <person name="Kuo A."/>
            <person name="Salamov A."/>
            <person name="Ahrendt S.R."/>
            <person name="Lipzen A."/>
            <person name="Sullivan W."/>
            <person name="Andreopoulos W.B."/>
            <person name="Clum A."/>
            <person name="Lindquist E."/>
            <person name="Daum C."/>
            <person name="Ramamoorthy G.K."/>
            <person name="Gryganskyi A."/>
            <person name="Culley D."/>
            <person name="Magnuson J.K."/>
            <person name="James T.Y."/>
            <person name="O'Malley M.A."/>
            <person name="Stajich J.E."/>
            <person name="Spatafora J.W."/>
            <person name="Visel A."/>
            <person name="Grigoriev I.V."/>
        </authorList>
    </citation>
    <scope>NUCLEOTIDE SEQUENCE [LARGE SCALE GENOMIC DNA]</scope>
    <source>
        <strain evidence="2 3">68-887.2</strain>
    </source>
</reference>
<dbReference type="AlphaFoldDB" id="A0A1Y2AZG9"/>
<feature type="region of interest" description="Disordered" evidence="1">
    <location>
        <begin position="195"/>
        <end position="268"/>
    </location>
</feature>
<feature type="compositionally biased region" description="Polar residues" evidence="1">
    <location>
        <begin position="225"/>
        <end position="241"/>
    </location>
</feature>
<protein>
    <submittedName>
        <fullName evidence="2">Uncharacterized protein</fullName>
    </submittedName>
</protein>
<evidence type="ECO:0000313" key="3">
    <source>
        <dbReference type="Proteomes" id="UP000193986"/>
    </source>
</evidence>
<feature type="compositionally biased region" description="Polar residues" evidence="1">
    <location>
        <begin position="72"/>
        <end position="82"/>
    </location>
</feature>
<gene>
    <name evidence="2" type="ORF">BCR39DRAFT_599217</name>
</gene>
<dbReference type="InParanoid" id="A0A1Y2AZG9"/>
<evidence type="ECO:0000256" key="1">
    <source>
        <dbReference type="SAM" id="MobiDB-lite"/>
    </source>
</evidence>
<proteinExistence type="predicted"/>
<organism evidence="2 3">
    <name type="scientific">Naematelia encephala</name>
    <dbReference type="NCBI Taxonomy" id="71784"/>
    <lineage>
        <taxon>Eukaryota</taxon>
        <taxon>Fungi</taxon>
        <taxon>Dikarya</taxon>
        <taxon>Basidiomycota</taxon>
        <taxon>Agaricomycotina</taxon>
        <taxon>Tremellomycetes</taxon>
        <taxon>Tremellales</taxon>
        <taxon>Naemateliaceae</taxon>
        <taxon>Naematelia</taxon>
    </lineage>
</organism>
<comment type="caution">
    <text evidence="2">The sequence shown here is derived from an EMBL/GenBank/DDBJ whole genome shotgun (WGS) entry which is preliminary data.</text>
</comment>
<name>A0A1Y2AZG9_9TREE</name>
<feature type="region of interest" description="Disordered" evidence="1">
    <location>
        <begin position="72"/>
        <end position="92"/>
    </location>
</feature>
<dbReference type="Proteomes" id="UP000193986">
    <property type="component" value="Unassembled WGS sequence"/>
</dbReference>